<dbReference type="EMBL" id="CP001359">
    <property type="protein sequence ID" value="ACL64497.1"/>
    <property type="molecule type" value="Genomic_DNA"/>
</dbReference>
<keyword evidence="2" id="KW-1185">Reference proteome</keyword>
<gene>
    <name evidence="1" type="ordered locus">A2cp1_1152</name>
</gene>
<evidence type="ECO:0000313" key="1">
    <source>
        <dbReference type="EMBL" id="ACL64497.1"/>
    </source>
</evidence>
<dbReference type="Pfam" id="PF26412">
    <property type="entry name" value="BrxE"/>
    <property type="match status" value="1"/>
</dbReference>
<accession>B8JFQ9</accession>
<proteinExistence type="predicted"/>
<dbReference type="HOGENOM" id="CLU_1358853_0_0_7"/>
<dbReference type="KEGG" id="acp:A2cp1_1152"/>
<name>B8JFQ9_ANAD2</name>
<dbReference type="Proteomes" id="UP000007089">
    <property type="component" value="Chromosome"/>
</dbReference>
<dbReference type="NCBIfam" id="NF033448">
    <property type="entry name" value="BREX_6_BrxE"/>
    <property type="match status" value="1"/>
</dbReference>
<dbReference type="RefSeq" id="WP_012632489.1">
    <property type="nucleotide sequence ID" value="NC_011891.1"/>
</dbReference>
<protein>
    <recommendedName>
        <fullName evidence="3">BREX-6 system BrxE protein</fullName>
    </recommendedName>
</protein>
<reference evidence="1" key="1">
    <citation type="submission" date="2009-01" db="EMBL/GenBank/DDBJ databases">
        <title>Complete sequence of Anaeromyxobacter dehalogenans 2CP-1.</title>
        <authorList>
            <consortium name="US DOE Joint Genome Institute"/>
            <person name="Lucas S."/>
            <person name="Copeland A."/>
            <person name="Lapidus A."/>
            <person name="Glavina del Rio T."/>
            <person name="Dalin E."/>
            <person name="Tice H."/>
            <person name="Bruce D."/>
            <person name="Goodwin L."/>
            <person name="Pitluck S."/>
            <person name="Saunders E."/>
            <person name="Brettin T."/>
            <person name="Detter J.C."/>
            <person name="Han C."/>
            <person name="Larimer F."/>
            <person name="Land M."/>
            <person name="Hauser L."/>
            <person name="Kyrpides N."/>
            <person name="Ovchinnikova G."/>
            <person name="Beliaev A.S."/>
            <person name="Richardson P."/>
        </authorList>
    </citation>
    <scope>NUCLEOTIDE SEQUENCE</scope>
    <source>
        <strain evidence="1">2CP-1</strain>
    </source>
</reference>
<dbReference type="AlphaFoldDB" id="B8JFQ9"/>
<evidence type="ECO:0008006" key="3">
    <source>
        <dbReference type="Google" id="ProtNLM"/>
    </source>
</evidence>
<evidence type="ECO:0000313" key="2">
    <source>
        <dbReference type="Proteomes" id="UP000007089"/>
    </source>
</evidence>
<dbReference type="NCBIfam" id="NF033447">
    <property type="entry name" value="BrxE_fam"/>
    <property type="match status" value="1"/>
</dbReference>
<organism evidence="1 2">
    <name type="scientific">Anaeromyxobacter dehalogenans (strain ATCC BAA-258 / DSM 21875 / 2CP-1)</name>
    <dbReference type="NCBI Taxonomy" id="455488"/>
    <lineage>
        <taxon>Bacteria</taxon>
        <taxon>Pseudomonadati</taxon>
        <taxon>Myxococcota</taxon>
        <taxon>Myxococcia</taxon>
        <taxon>Myxococcales</taxon>
        <taxon>Cystobacterineae</taxon>
        <taxon>Anaeromyxobacteraceae</taxon>
        <taxon>Anaeromyxobacter</taxon>
    </lineage>
</organism>
<dbReference type="InterPro" id="IPR058690">
    <property type="entry name" value="BrxE"/>
</dbReference>
<sequence>MSAPVTVSTVDSILAVQLTVAWAGESRETTKRLGWWHTDLIDSTGGGDFLARLLPRTHAWSSLEAVREAARRTDEAARRGMADPDQVRTLYFLGFDLDERLAERLAELKRGGQPPASALSFLVALDAPFSSEKLTEALAFGAGRAPAYDVVPGGRQLKGTVPSAPELLVQNLAAALLPLAERYPTPFYRVRP</sequence>